<dbReference type="EMBL" id="FQZE01000016">
    <property type="protein sequence ID" value="SHJ32359.1"/>
    <property type="molecule type" value="Genomic_DNA"/>
</dbReference>
<comment type="similarity">
    <text evidence="2">Belongs to the DoxX family.</text>
</comment>
<dbReference type="PANTHER" id="PTHR33452">
    <property type="entry name" value="OXIDOREDUCTASE CATD-RELATED"/>
    <property type="match status" value="1"/>
</dbReference>
<name>A0A1M6ID10_9BACT</name>
<dbReference type="InterPro" id="IPR051907">
    <property type="entry name" value="DoxX-like_oxidoreductase"/>
</dbReference>
<keyword evidence="9" id="KW-1185">Reference proteome</keyword>
<dbReference type="GO" id="GO:0005886">
    <property type="term" value="C:plasma membrane"/>
    <property type="evidence" value="ECO:0007669"/>
    <property type="project" value="UniProtKB-SubCell"/>
</dbReference>
<proteinExistence type="inferred from homology"/>
<reference evidence="8 9" key="1">
    <citation type="submission" date="2016-11" db="EMBL/GenBank/DDBJ databases">
        <authorList>
            <person name="Jaros S."/>
            <person name="Januszkiewicz K."/>
            <person name="Wedrychowicz H."/>
        </authorList>
    </citation>
    <scope>NUCLEOTIDE SEQUENCE [LARGE SCALE GENOMIC DNA]</scope>
    <source>
        <strain evidence="8 9">DSM 27063</strain>
    </source>
</reference>
<dbReference type="InterPro" id="IPR032808">
    <property type="entry name" value="DoxX"/>
</dbReference>
<evidence type="ECO:0000256" key="5">
    <source>
        <dbReference type="ARBA" id="ARBA00022989"/>
    </source>
</evidence>
<keyword evidence="5 7" id="KW-1133">Transmembrane helix</keyword>
<dbReference type="Proteomes" id="UP000184050">
    <property type="component" value="Unassembled WGS sequence"/>
</dbReference>
<evidence type="ECO:0000256" key="2">
    <source>
        <dbReference type="ARBA" id="ARBA00006679"/>
    </source>
</evidence>
<dbReference type="Pfam" id="PF07681">
    <property type="entry name" value="DoxX"/>
    <property type="match status" value="1"/>
</dbReference>
<feature type="transmembrane region" description="Helical" evidence="7">
    <location>
        <begin position="21"/>
        <end position="41"/>
    </location>
</feature>
<evidence type="ECO:0000256" key="3">
    <source>
        <dbReference type="ARBA" id="ARBA00022475"/>
    </source>
</evidence>
<sequence>MMNPAGYYLFNQKILNMKQQNIHFGLLILRLTLGVLMLFHGYTKIINGVEGIENTLIDKGLPGFIAYGVYVGEVIAPLMLIVGFRTRLAAFLFSFNMVVAAILAHPNDILALTDYGTWAIETLGLFLFGGLALVFMGGGKFAISSKSWWD</sequence>
<gene>
    <name evidence="8" type="ORF">SAMN05444280_11653</name>
</gene>
<feature type="transmembrane region" description="Helical" evidence="7">
    <location>
        <begin position="118"/>
        <end position="138"/>
    </location>
</feature>
<evidence type="ECO:0000256" key="6">
    <source>
        <dbReference type="ARBA" id="ARBA00023136"/>
    </source>
</evidence>
<comment type="subcellular location">
    <subcellularLocation>
        <location evidence="1">Cell membrane</location>
        <topology evidence="1">Multi-pass membrane protein</topology>
    </subcellularLocation>
</comment>
<organism evidence="8 9">
    <name type="scientific">Tangfeifania diversioriginum</name>
    <dbReference type="NCBI Taxonomy" id="1168035"/>
    <lineage>
        <taxon>Bacteria</taxon>
        <taxon>Pseudomonadati</taxon>
        <taxon>Bacteroidota</taxon>
        <taxon>Bacteroidia</taxon>
        <taxon>Marinilabiliales</taxon>
        <taxon>Prolixibacteraceae</taxon>
        <taxon>Tangfeifania</taxon>
    </lineage>
</organism>
<evidence type="ECO:0000256" key="1">
    <source>
        <dbReference type="ARBA" id="ARBA00004651"/>
    </source>
</evidence>
<evidence type="ECO:0000313" key="8">
    <source>
        <dbReference type="EMBL" id="SHJ32359.1"/>
    </source>
</evidence>
<keyword evidence="3" id="KW-1003">Cell membrane</keyword>
<evidence type="ECO:0000256" key="7">
    <source>
        <dbReference type="SAM" id="Phobius"/>
    </source>
</evidence>
<accession>A0A1M6ID10</accession>
<evidence type="ECO:0000313" key="9">
    <source>
        <dbReference type="Proteomes" id="UP000184050"/>
    </source>
</evidence>
<feature type="transmembrane region" description="Helical" evidence="7">
    <location>
        <begin position="61"/>
        <end position="81"/>
    </location>
</feature>
<evidence type="ECO:0000256" key="4">
    <source>
        <dbReference type="ARBA" id="ARBA00022692"/>
    </source>
</evidence>
<dbReference type="AlphaFoldDB" id="A0A1M6ID10"/>
<feature type="transmembrane region" description="Helical" evidence="7">
    <location>
        <begin position="88"/>
        <end position="106"/>
    </location>
</feature>
<protein>
    <submittedName>
        <fullName evidence="8">Putative oxidoreductase</fullName>
    </submittedName>
</protein>
<dbReference type="STRING" id="1168035.SAMN05444280_11653"/>
<dbReference type="PANTHER" id="PTHR33452:SF1">
    <property type="entry name" value="INNER MEMBRANE PROTEIN YPHA-RELATED"/>
    <property type="match status" value="1"/>
</dbReference>
<keyword evidence="6 7" id="KW-0472">Membrane</keyword>
<keyword evidence="4 7" id="KW-0812">Transmembrane</keyword>